<dbReference type="Gene3D" id="3.40.50.2000">
    <property type="entry name" value="Glycogen Phosphorylase B"/>
    <property type="match status" value="2"/>
</dbReference>
<organism evidence="4 5">
    <name type="scientific">Celerinatantimonas yamalensis</name>
    <dbReference type="NCBI Taxonomy" id="559956"/>
    <lineage>
        <taxon>Bacteria</taxon>
        <taxon>Pseudomonadati</taxon>
        <taxon>Pseudomonadota</taxon>
        <taxon>Gammaproteobacteria</taxon>
        <taxon>Celerinatantimonadaceae</taxon>
        <taxon>Celerinatantimonas</taxon>
    </lineage>
</organism>
<dbReference type="InterPro" id="IPR028098">
    <property type="entry name" value="Glyco_trans_4-like_N"/>
</dbReference>
<keyword evidence="1 4" id="KW-0808">Transferase</keyword>
<evidence type="ECO:0000313" key="4">
    <source>
        <dbReference type="EMBL" id="MFM2484518.1"/>
    </source>
</evidence>
<dbReference type="Pfam" id="PF00534">
    <property type="entry name" value="Glycos_transf_1"/>
    <property type="match status" value="1"/>
</dbReference>
<evidence type="ECO:0000259" key="3">
    <source>
        <dbReference type="Pfam" id="PF13439"/>
    </source>
</evidence>
<proteinExistence type="predicted"/>
<dbReference type="EC" id="2.4.-.-" evidence="4"/>
<dbReference type="Pfam" id="PF13439">
    <property type="entry name" value="Glyco_transf_4"/>
    <property type="match status" value="1"/>
</dbReference>
<dbReference type="Proteomes" id="UP001629953">
    <property type="component" value="Unassembled WGS sequence"/>
</dbReference>
<dbReference type="GO" id="GO:0016757">
    <property type="term" value="F:glycosyltransferase activity"/>
    <property type="evidence" value="ECO:0007669"/>
    <property type="project" value="UniProtKB-KW"/>
</dbReference>
<evidence type="ECO:0000256" key="1">
    <source>
        <dbReference type="ARBA" id="ARBA00022679"/>
    </source>
</evidence>
<dbReference type="PANTHER" id="PTHR46401:SF2">
    <property type="entry name" value="GLYCOSYLTRANSFERASE WBBK-RELATED"/>
    <property type="match status" value="1"/>
</dbReference>
<sequence length="433" mass="51430">MKIALIHSHLNDRGGSQRYVLEIANNLKSLGVEVDVFCYEYNDDLCYPELTSHLNIQKIYTRKDNEIKISPKNNFFKKYIKSFSKYKIVKKIINTFGIDYLYSLYLVNKSSKKVTELIIDNKIEYDLLFTHEEPLSVYAAIKYKKIKNTPIYWFCYDTIEKWFLEWKEDHKSSILRRFLLKNIYFKYDKYIINKFVDKIAVLDDNMSKRYHKLYGKNPLIRRGGIPETILDYSKKNKFRERFNLSDDMVVIFSLTRFVNYRRVHDIFDMYTKLDVDVQKKLFIYISSPITDNSYYEWCIEKYSEVFESKNVQVNLDFPKNDDEMYDMYLSSDLFVFPNENQTWGHAPLEAMGCGVTALVSTGCGISEIIKNISSETVFEVSNTVALTNMIEDMVRSKSYEIISKKQKEYVRNNLTWKKVCEKYVDDFKEILGN</sequence>
<name>A0ABW9G641_9GAMM</name>
<dbReference type="InterPro" id="IPR001296">
    <property type="entry name" value="Glyco_trans_1"/>
</dbReference>
<gene>
    <name evidence="4" type="ORF">ABUE30_05460</name>
</gene>
<feature type="domain" description="Glycosyl transferase family 1" evidence="2">
    <location>
        <begin position="235"/>
        <end position="402"/>
    </location>
</feature>
<dbReference type="EMBL" id="JBEQCT010000002">
    <property type="protein sequence ID" value="MFM2484518.1"/>
    <property type="molecule type" value="Genomic_DNA"/>
</dbReference>
<comment type="caution">
    <text evidence="4">The sequence shown here is derived from an EMBL/GenBank/DDBJ whole genome shotgun (WGS) entry which is preliminary data.</text>
</comment>
<keyword evidence="5" id="KW-1185">Reference proteome</keyword>
<keyword evidence="4" id="KW-0328">Glycosyltransferase</keyword>
<dbReference type="PANTHER" id="PTHR46401">
    <property type="entry name" value="GLYCOSYLTRANSFERASE WBBK-RELATED"/>
    <property type="match status" value="1"/>
</dbReference>
<dbReference type="RefSeq" id="WP_408622699.1">
    <property type="nucleotide sequence ID" value="NZ_JBEQCT010000002.1"/>
</dbReference>
<reference evidence="4 5" key="1">
    <citation type="journal article" date="2013" name="Int. J. Syst. Evol. Microbiol.">
        <title>Celerinatantimonas yamalensis sp. nov., a cold-adapted diazotrophic bacterium from a cold permafrost brine.</title>
        <authorList>
            <person name="Shcherbakova V."/>
            <person name="Chuvilskaya N."/>
            <person name="Rivkina E."/>
            <person name="Demidov N."/>
            <person name="Uchaeva V."/>
            <person name="Suetin S."/>
            <person name="Suzina N."/>
            <person name="Gilichinsky D."/>
        </authorList>
    </citation>
    <scope>NUCLEOTIDE SEQUENCE [LARGE SCALE GENOMIC DNA]</scope>
    <source>
        <strain evidence="4 5">C7</strain>
    </source>
</reference>
<dbReference type="SUPFAM" id="SSF53756">
    <property type="entry name" value="UDP-Glycosyltransferase/glycogen phosphorylase"/>
    <property type="match status" value="1"/>
</dbReference>
<accession>A0ABW9G641</accession>
<protein>
    <submittedName>
        <fullName evidence="4">Glycosyltransferase family 4 protein</fullName>
        <ecNumber evidence="4">2.4.-.-</ecNumber>
    </submittedName>
</protein>
<evidence type="ECO:0000313" key="5">
    <source>
        <dbReference type="Proteomes" id="UP001629953"/>
    </source>
</evidence>
<evidence type="ECO:0000259" key="2">
    <source>
        <dbReference type="Pfam" id="PF00534"/>
    </source>
</evidence>
<feature type="domain" description="Glycosyltransferase subfamily 4-like N-terminal" evidence="3">
    <location>
        <begin position="14"/>
        <end position="191"/>
    </location>
</feature>
<dbReference type="CDD" id="cd03801">
    <property type="entry name" value="GT4_PimA-like"/>
    <property type="match status" value="1"/>
</dbReference>